<dbReference type="InterPro" id="IPR025311">
    <property type="entry name" value="DUF4166"/>
</dbReference>
<dbReference type="KEGG" id="vne:CFK40_13775"/>
<dbReference type="EMBL" id="CP022437">
    <property type="protein sequence ID" value="ASN07404.1"/>
    <property type="molecule type" value="Genomic_DNA"/>
</dbReference>
<reference evidence="2 3" key="1">
    <citation type="journal article" date="2003" name="Int. J. Syst. Evol. Microbiol.">
        <title>Virgibacillus carmonensis sp. nov., Virgibacillus necropolis sp. nov. and Virgibacillus picturae sp. nov., three novel species isolated from deteriorated mural paintings, transfer of the species of the genus salibacillus to Virgibacillus, as Virgibacillus marismortui comb. nov. and Virgibacillus salexigens comb. nov., and emended description of the genus Virgibacillus.</title>
        <authorList>
            <person name="Heyrman J."/>
            <person name="Logan N.A."/>
            <person name="Busse H.J."/>
            <person name="Balcaen A."/>
            <person name="Lebbe L."/>
            <person name="Rodriguez-Diaz M."/>
            <person name="Swings J."/>
            <person name="De Vos P."/>
        </authorList>
    </citation>
    <scope>NUCLEOTIDE SEQUENCE [LARGE SCALE GENOMIC DNA]</scope>
    <source>
        <strain evidence="2 3">LMG 19488</strain>
    </source>
</reference>
<proteinExistence type="predicted"/>
<name>A0A221MID7_9BACI</name>
<keyword evidence="3" id="KW-1185">Reference proteome</keyword>
<evidence type="ECO:0000259" key="1">
    <source>
        <dbReference type="Pfam" id="PF13761"/>
    </source>
</evidence>
<sequence length="206" mass="24123">MFMSIYKKALGDQFYNLHPMLRKRYEFNEGVIFKGKGTMKSINGGPKWLFPFFRLGVRWKLLFPEHGRNVPFEIVNTPKNGKNGEEQIHWKRTFYFDGKKRYFNALMSLDPKRNIIKDYLGEPHLVYSDLLLSCTNDGGLQIDSKDQYLVIGKIEIPLPRVFQGLATVTERYIDERNKYAIKVVVRNPIIGVVFSYEGEFISHDIF</sequence>
<protein>
    <recommendedName>
        <fullName evidence="1">DUF4166 domain-containing protein</fullName>
    </recommendedName>
</protein>
<organism evidence="2 3">
    <name type="scientific">Virgibacillus necropolis</name>
    <dbReference type="NCBI Taxonomy" id="163877"/>
    <lineage>
        <taxon>Bacteria</taxon>
        <taxon>Bacillati</taxon>
        <taxon>Bacillota</taxon>
        <taxon>Bacilli</taxon>
        <taxon>Bacillales</taxon>
        <taxon>Bacillaceae</taxon>
        <taxon>Virgibacillus</taxon>
    </lineage>
</organism>
<accession>A0A221MID7</accession>
<dbReference type="AlphaFoldDB" id="A0A221MID7"/>
<dbReference type="OrthoDB" id="2448833at2"/>
<dbReference type="Pfam" id="PF13761">
    <property type="entry name" value="DUF4166"/>
    <property type="match status" value="1"/>
</dbReference>
<evidence type="ECO:0000313" key="2">
    <source>
        <dbReference type="EMBL" id="ASN07404.1"/>
    </source>
</evidence>
<gene>
    <name evidence="2" type="ORF">CFK40_13775</name>
</gene>
<evidence type="ECO:0000313" key="3">
    <source>
        <dbReference type="Proteomes" id="UP000204391"/>
    </source>
</evidence>
<dbReference type="Proteomes" id="UP000204391">
    <property type="component" value="Chromosome"/>
</dbReference>
<feature type="domain" description="DUF4166" evidence="1">
    <location>
        <begin position="17"/>
        <end position="200"/>
    </location>
</feature>